<comment type="function">
    <text evidence="6">Gustatory receptor which mediates acceptance or avoidance behavior, depending on its substrates.</text>
</comment>
<protein>
    <recommendedName>
        <fullName evidence="6">Gustatory receptor</fullName>
    </recommendedName>
</protein>
<evidence type="ECO:0000256" key="6">
    <source>
        <dbReference type="RuleBase" id="RU363108"/>
    </source>
</evidence>
<name>A0ABM3VC65_MUSDO</name>
<keyword evidence="6 8" id="KW-0675">Receptor</keyword>
<feature type="transmembrane region" description="Helical" evidence="6">
    <location>
        <begin position="269"/>
        <end position="286"/>
    </location>
</feature>
<dbReference type="GeneID" id="131804470"/>
<evidence type="ECO:0000256" key="1">
    <source>
        <dbReference type="ARBA" id="ARBA00004651"/>
    </source>
</evidence>
<evidence type="ECO:0000256" key="3">
    <source>
        <dbReference type="ARBA" id="ARBA00022692"/>
    </source>
</evidence>
<keyword evidence="3 6" id="KW-0812">Transmembrane</keyword>
<comment type="caution">
    <text evidence="6">Lacks conserved residue(s) required for the propagation of feature annotation.</text>
</comment>
<comment type="similarity">
    <text evidence="6">Belongs to the insect chemoreceptor superfamily. Gustatory receptor (GR) family.</text>
</comment>
<evidence type="ECO:0000256" key="2">
    <source>
        <dbReference type="ARBA" id="ARBA00022475"/>
    </source>
</evidence>
<keyword evidence="6" id="KW-0807">Transducer</keyword>
<accession>A0ABM3VC65</accession>
<keyword evidence="5 6" id="KW-0472">Membrane</keyword>
<comment type="subcellular location">
    <subcellularLocation>
        <location evidence="1 6">Cell membrane</location>
        <topology evidence="1 6">Multi-pass membrane protein</topology>
    </subcellularLocation>
</comment>
<gene>
    <name evidence="8" type="primary">LOC131804470</name>
</gene>
<organism evidence="7 8">
    <name type="scientific">Musca domestica</name>
    <name type="common">House fly</name>
    <dbReference type="NCBI Taxonomy" id="7370"/>
    <lineage>
        <taxon>Eukaryota</taxon>
        <taxon>Metazoa</taxon>
        <taxon>Ecdysozoa</taxon>
        <taxon>Arthropoda</taxon>
        <taxon>Hexapoda</taxon>
        <taxon>Insecta</taxon>
        <taxon>Pterygota</taxon>
        <taxon>Neoptera</taxon>
        <taxon>Endopterygota</taxon>
        <taxon>Diptera</taxon>
        <taxon>Brachycera</taxon>
        <taxon>Muscomorpha</taxon>
        <taxon>Muscoidea</taxon>
        <taxon>Muscidae</taxon>
        <taxon>Musca</taxon>
    </lineage>
</organism>
<feature type="transmembrane region" description="Helical" evidence="6">
    <location>
        <begin position="115"/>
        <end position="139"/>
    </location>
</feature>
<reference evidence="8" key="1">
    <citation type="submission" date="2025-08" db="UniProtKB">
        <authorList>
            <consortium name="RefSeq"/>
        </authorList>
    </citation>
    <scope>IDENTIFICATION</scope>
    <source>
        <strain evidence="8">Aabys</strain>
        <tissue evidence="8">Whole body</tissue>
    </source>
</reference>
<dbReference type="RefSeq" id="XP_058983388.1">
    <property type="nucleotide sequence ID" value="XM_059127405.1"/>
</dbReference>
<keyword evidence="7" id="KW-1185">Reference proteome</keyword>
<evidence type="ECO:0000256" key="4">
    <source>
        <dbReference type="ARBA" id="ARBA00022989"/>
    </source>
</evidence>
<evidence type="ECO:0000256" key="5">
    <source>
        <dbReference type="ARBA" id="ARBA00023136"/>
    </source>
</evidence>
<keyword evidence="2 6" id="KW-1003">Cell membrane</keyword>
<proteinExistence type="inferred from homology"/>
<feature type="transmembrane region" description="Helical" evidence="6">
    <location>
        <begin position="232"/>
        <end position="257"/>
    </location>
</feature>
<dbReference type="InterPro" id="IPR013604">
    <property type="entry name" value="7TM_chemorcpt"/>
</dbReference>
<feature type="transmembrane region" description="Helical" evidence="6">
    <location>
        <begin position="57"/>
        <end position="78"/>
    </location>
</feature>
<feature type="transmembrane region" description="Helical" evidence="6">
    <location>
        <begin position="160"/>
        <end position="181"/>
    </location>
</feature>
<dbReference type="Proteomes" id="UP001652621">
    <property type="component" value="Unplaced"/>
</dbReference>
<sequence length="378" mass="44753">MYICAALPYEINEFHTPSCRIICWRFMHQVIVTVFVGWLSVLRFNRFQDVLYKKSDIFSVGMDSMGYGLLLLIHLIVYCENTWKSLYYIEIFNNFEMILQKFQLNLKFKLNISRLHLYTMVLYSMLALNITITFFVIYLRYIKSLNAIRLLLAQYSEFILKLKLTEYALFLVIIIVIQLHLNVFTKHYVRHTIPRLKCVPEGREQDEILHVIGILQDIHYLLISNVNHLEHYFAWSLPMLILKMFSEIVLTSYWIYFSVDFKINLYFQLYGYSVIVLHIIIVFVISCLCSKCEKLDTEFSNIFHMTKHERYNPFLNALLKEMSLQIFHQKIRFTAGGFIDVNYKLFGKLKTPVRETGVTINQSQISVTIGGLSLTFCF</sequence>
<dbReference type="Pfam" id="PF08395">
    <property type="entry name" value="7tm_7"/>
    <property type="match status" value="1"/>
</dbReference>
<feature type="transmembrane region" description="Helical" evidence="6">
    <location>
        <begin position="26"/>
        <end position="45"/>
    </location>
</feature>
<evidence type="ECO:0000313" key="7">
    <source>
        <dbReference type="Proteomes" id="UP001652621"/>
    </source>
</evidence>
<keyword evidence="4 6" id="KW-1133">Transmembrane helix</keyword>
<evidence type="ECO:0000313" key="8">
    <source>
        <dbReference type="RefSeq" id="XP_058983388.1"/>
    </source>
</evidence>